<reference evidence="2 3" key="1">
    <citation type="submission" date="2007-03" db="EMBL/GenBank/DDBJ databases">
        <authorList>
            <person name="Fulton L."/>
            <person name="Clifton S."/>
            <person name="Fulton B."/>
            <person name="Xu J."/>
            <person name="Minx P."/>
            <person name="Pepin K.H."/>
            <person name="Johnson M."/>
            <person name="Thiruvilangam P."/>
            <person name="Bhonagiri V."/>
            <person name="Nash W.E."/>
            <person name="Mardis E.R."/>
            <person name="Wilson R.K."/>
        </authorList>
    </citation>
    <scope>NUCLEOTIDE SEQUENCE [LARGE SCALE GENOMIC DNA]</scope>
    <source>
        <strain evidence="2 3">ATCC 29174</strain>
    </source>
</reference>
<reference evidence="2 3" key="2">
    <citation type="submission" date="2007-04" db="EMBL/GenBank/DDBJ databases">
        <title>Draft genome sequence of Ruminococcus obeum (ATCC 29174).</title>
        <authorList>
            <person name="Sudarsanam P."/>
            <person name="Ley R."/>
            <person name="Guruge J."/>
            <person name="Turnbaugh P.J."/>
            <person name="Mahowald M."/>
            <person name="Liep D."/>
            <person name="Gordon J."/>
        </authorList>
    </citation>
    <scope>NUCLEOTIDE SEQUENCE [LARGE SCALE GENOMIC DNA]</scope>
    <source>
        <strain evidence="2 3">ATCC 29174</strain>
    </source>
</reference>
<sequence>MTAKIPTSRMPAIPLFPFIFLPSLLLFCFFSHISFFTIYHTSVTCGSVPPATDKSFLKKSTVRQTVHIIILCNWLPFYRPCSFASQTFVCFANYFLLQLSQRGNFITSQYLTMCEQNFTALIYEKAKKENNRYICIGIHSNCSPASAKVIFVYMFLMISRKVTFVTQKFANPNKSNTFHNYLLTSGSSAYSPAYPSFCYFPPFCFTPLFSGTKKVHTLSYKLDLRSQATHFFIANIIFYRHFYSVNVYRTKEPLLSPVTITTSPFSLLVVSRIGNLPFSFT</sequence>
<organism evidence="2 3">
    <name type="scientific">Blautia obeum ATCC 29174</name>
    <dbReference type="NCBI Taxonomy" id="411459"/>
    <lineage>
        <taxon>Bacteria</taxon>
        <taxon>Bacillati</taxon>
        <taxon>Bacillota</taxon>
        <taxon>Clostridia</taxon>
        <taxon>Lachnospirales</taxon>
        <taxon>Lachnospiraceae</taxon>
        <taxon>Blautia</taxon>
    </lineage>
</organism>
<comment type="caution">
    <text evidence="2">The sequence shown here is derived from an EMBL/GenBank/DDBJ whole genome shotgun (WGS) entry which is preliminary data.</text>
</comment>
<keyword evidence="1" id="KW-0812">Transmembrane</keyword>
<protein>
    <submittedName>
        <fullName evidence="2">Uncharacterized protein</fullName>
    </submittedName>
</protein>
<keyword evidence="1" id="KW-1133">Transmembrane helix</keyword>
<dbReference type="Proteomes" id="UP000006002">
    <property type="component" value="Unassembled WGS sequence"/>
</dbReference>
<feature type="transmembrane region" description="Helical" evidence="1">
    <location>
        <begin position="12"/>
        <end position="39"/>
    </location>
</feature>
<gene>
    <name evidence="2" type="ORF">RUMOBE_03990</name>
</gene>
<evidence type="ECO:0000313" key="3">
    <source>
        <dbReference type="Proteomes" id="UP000006002"/>
    </source>
</evidence>
<keyword evidence="1" id="KW-0472">Membrane</keyword>
<dbReference type="AlphaFoldDB" id="A5ZY81"/>
<name>A5ZY81_9FIRM</name>
<evidence type="ECO:0000256" key="1">
    <source>
        <dbReference type="SAM" id="Phobius"/>
    </source>
</evidence>
<dbReference type="EMBL" id="AAVO02000031">
    <property type="protein sequence ID" value="EDM85460.1"/>
    <property type="molecule type" value="Genomic_DNA"/>
</dbReference>
<accession>A5ZY81</accession>
<dbReference type="HOGENOM" id="CLU_989252_0_0_9"/>
<proteinExistence type="predicted"/>
<evidence type="ECO:0000313" key="2">
    <source>
        <dbReference type="EMBL" id="EDM85460.1"/>
    </source>
</evidence>